<comment type="caution">
    <text evidence="2">The sequence shown here is derived from an EMBL/GenBank/DDBJ whole genome shotgun (WGS) entry which is preliminary data.</text>
</comment>
<evidence type="ECO:0000256" key="1">
    <source>
        <dbReference type="SAM" id="MobiDB-lite"/>
    </source>
</evidence>
<evidence type="ECO:0000313" key="3">
    <source>
        <dbReference type="Proteomes" id="UP001383192"/>
    </source>
</evidence>
<dbReference type="EMBL" id="JAYKXP010000052">
    <property type="protein sequence ID" value="KAK7035507.1"/>
    <property type="molecule type" value="Genomic_DNA"/>
</dbReference>
<dbReference type="AlphaFoldDB" id="A0AAW0C6Q5"/>
<feature type="compositionally biased region" description="Basic residues" evidence="1">
    <location>
        <begin position="111"/>
        <end position="120"/>
    </location>
</feature>
<accession>A0AAW0C6Q5</accession>
<feature type="region of interest" description="Disordered" evidence="1">
    <location>
        <begin position="96"/>
        <end position="120"/>
    </location>
</feature>
<evidence type="ECO:0000313" key="2">
    <source>
        <dbReference type="EMBL" id="KAK7035507.1"/>
    </source>
</evidence>
<sequence length="120" mass="12993">MVSQSERHPVASPPMMAFSASLISLPRPRPMDVDPDDLRLTSSSMLDLRNSRSPPVDPRRARRQCTDFGIRATPPPPLPLTSIPSNTVAIVAPSLTPTSTLSSDSEYLPKSRARHGSGFS</sequence>
<protein>
    <submittedName>
        <fullName evidence="2">Uncharacterized protein</fullName>
    </submittedName>
</protein>
<name>A0AAW0C6Q5_9AGAR</name>
<proteinExistence type="predicted"/>
<dbReference type="Proteomes" id="UP001383192">
    <property type="component" value="Unassembled WGS sequence"/>
</dbReference>
<gene>
    <name evidence="2" type="ORF">VNI00_011800</name>
</gene>
<organism evidence="2 3">
    <name type="scientific">Paramarasmius palmivorus</name>
    <dbReference type="NCBI Taxonomy" id="297713"/>
    <lineage>
        <taxon>Eukaryota</taxon>
        <taxon>Fungi</taxon>
        <taxon>Dikarya</taxon>
        <taxon>Basidiomycota</taxon>
        <taxon>Agaricomycotina</taxon>
        <taxon>Agaricomycetes</taxon>
        <taxon>Agaricomycetidae</taxon>
        <taxon>Agaricales</taxon>
        <taxon>Marasmiineae</taxon>
        <taxon>Marasmiaceae</taxon>
        <taxon>Paramarasmius</taxon>
    </lineage>
</organism>
<feature type="region of interest" description="Disordered" evidence="1">
    <location>
        <begin position="41"/>
        <end position="62"/>
    </location>
</feature>
<keyword evidence="3" id="KW-1185">Reference proteome</keyword>
<reference evidence="2 3" key="1">
    <citation type="submission" date="2024-01" db="EMBL/GenBank/DDBJ databases">
        <title>A draft genome for a cacao thread blight-causing isolate of Paramarasmius palmivorus.</title>
        <authorList>
            <person name="Baruah I.K."/>
            <person name="Bukari Y."/>
            <person name="Amoako-Attah I."/>
            <person name="Meinhardt L.W."/>
            <person name="Bailey B.A."/>
            <person name="Cohen S.P."/>
        </authorList>
    </citation>
    <scope>NUCLEOTIDE SEQUENCE [LARGE SCALE GENOMIC DNA]</scope>
    <source>
        <strain evidence="2 3">GH-12</strain>
    </source>
</reference>